<dbReference type="Proteomes" id="UP001472677">
    <property type="component" value="Unassembled WGS sequence"/>
</dbReference>
<protein>
    <submittedName>
        <fullName evidence="1">Uncharacterized protein</fullName>
    </submittedName>
</protein>
<evidence type="ECO:0000313" key="2">
    <source>
        <dbReference type="Proteomes" id="UP001472677"/>
    </source>
</evidence>
<dbReference type="EMBL" id="JBBPBM010000010">
    <property type="protein sequence ID" value="KAK8564864.1"/>
    <property type="molecule type" value="Genomic_DNA"/>
</dbReference>
<comment type="caution">
    <text evidence="1">The sequence shown here is derived from an EMBL/GenBank/DDBJ whole genome shotgun (WGS) entry which is preliminary data.</text>
</comment>
<proteinExistence type="predicted"/>
<gene>
    <name evidence="1" type="ORF">V6N12_058444</name>
</gene>
<organism evidence="1 2">
    <name type="scientific">Hibiscus sabdariffa</name>
    <name type="common">roselle</name>
    <dbReference type="NCBI Taxonomy" id="183260"/>
    <lineage>
        <taxon>Eukaryota</taxon>
        <taxon>Viridiplantae</taxon>
        <taxon>Streptophyta</taxon>
        <taxon>Embryophyta</taxon>
        <taxon>Tracheophyta</taxon>
        <taxon>Spermatophyta</taxon>
        <taxon>Magnoliopsida</taxon>
        <taxon>eudicotyledons</taxon>
        <taxon>Gunneridae</taxon>
        <taxon>Pentapetalae</taxon>
        <taxon>rosids</taxon>
        <taxon>malvids</taxon>
        <taxon>Malvales</taxon>
        <taxon>Malvaceae</taxon>
        <taxon>Malvoideae</taxon>
        <taxon>Hibiscus</taxon>
    </lineage>
</organism>
<keyword evidence="2" id="KW-1185">Reference proteome</keyword>
<accession>A0ABR2ES61</accession>
<sequence>MSVAVGIWFGQLQKSCLTRRAHPVLTTIPSRQSPKYAIDVALEGSRPPDAITKTLSLSHGSKEDGVAKTSKKDIRGLKETWRPLQQWNGK</sequence>
<reference evidence="1 2" key="1">
    <citation type="journal article" date="2024" name="G3 (Bethesda)">
        <title>Genome assembly of Hibiscus sabdariffa L. provides insights into metabolisms of medicinal natural products.</title>
        <authorList>
            <person name="Kim T."/>
        </authorList>
    </citation>
    <scope>NUCLEOTIDE SEQUENCE [LARGE SCALE GENOMIC DNA]</scope>
    <source>
        <strain evidence="1">TK-2024</strain>
        <tissue evidence="1">Old leaves</tissue>
    </source>
</reference>
<evidence type="ECO:0000313" key="1">
    <source>
        <dbReference type="EMBL" id="KAK8564864.1"/>
    </source>
</evidence>
<name>A0ABR2ES61_9ROSI</name>